<dbReference type="InterPro" id="IPR004101">
    <property type="entry name" value="Mur_ligase_C"/>
</dbReference>
<evidence type="ECO:0000313" key="12">
    <source>
        <dbReference type="EMBL" id="OWJ62787.1"/>
    </source>
</evidence>
<dbReference type="PANTHER" id="PTHR23135:SF4">
    <property type="entry name" value="UDP-N-ACETYLMURAMOYL-L-ALANYL-D-GLUTAMATE--2,6-DIAMINOPIMELATE LIGASE MURE HOMOLOG, CHLOROPLASTIC"/>
    <property type="match status" value="1"/>
</dbReference>
<feature type="binding site" evidence="7">
    <location>
        <position position="444"/>
    </location>
    <ligand>
        <name>meso-2,6-diaminopimelate</name>
        <dbReference type="ChEBI" id="CHEBI:57791"/>
    </ligand>
</feature>
<evidence type="ECO:0000256" key="3">
    <source>
        <dbReference type="ARBA" id="ARBA00022960"/>
    </source>
</evidence>
<evidence type="ECO:0000259" key="11">
    <source>
        <dbReference type="Pfam" id="PF08245"/>
    </source>
</evidence>
<feature type="binding site" evidence="7">
    <location>
        <begin position="141"/>
        <end position="142"/>
    </location>
    <ligand>
        <name>UDP-N-acetyl-alpha-D-muramoyl-L-alanyl-D-glutamate</name>
        <dbReference type="ChEBI" id="CHEBI:83900"/>
    </ligand>
</feature>
<evidence type="ECO:0000256" key="8">
    <source>
        <dbReference type="RuleBase" id="RU004135"/>
    </source>
</evidence>
<dbReference type="GO" id="GO:0005524">
    <property type="term" value="F:ATP binding"/>
    <property type="evidence" value="ECO:0007669"/>
    <property type="project" value="UniProtKB-UniRule"/>
</dbReference>
<dbReference type="EC" id="6.3.2.13" evidence="7"/>
<comment type="similarity">
    <text evidence="1 7">Belongs to the MurCDEF family. MurE subfamily.</text>
</comment>
<dbReference type="Gene3D" id="3.90.190.20">
    <property type="entry name" value="Mur ligase, C-terminal domain"/>
    <property type="match status" value="1"/>
</dbReference>
<keyword evidence="7" id="KW-0460">Magnesium</keyword>
<reference evidence="13" key="1">
    <citation type="submission" date="2017-05" db="EMBL/GenBank/DDBJ databases">
        <authorList>
            <person name="Macchi M."/>
            <person name="Festa S."/>
            <person name="Coppotelli B.M."/>
            <person name="Morelli I.S."/>
        </authorList>
    </citation>
    <scope>NUCLEOTIDE SEQUENCE [LARGE SCALE GENOMIC DNA]</scope>
    <source>
        <strain evidence="13">I</strain>
    </source>
</reference>
<dbReference type="Pfam" id="PF08245">
    <property type="entry name" value="Mur_ligase_M"/>
    <property type="match status" value="1"/>
</dbReference>
<dbReference type="Proteomes" id="UP000196655">
    <property type="component" value="Unassembled WGS sequence"/>
</dbReference>
<dbReference type="GO" id="GO:0009252">
    <property type="term" value="P:peptidoglycan biosynthetic process"/>
    <property type="evidence" value="ECO:0007669"/>
    <property type="project" value="UniProtKB-UniRule"/>
</dbReference>
<dbReference type="InterPro" id="IPR035911">
    <property type="entry name" value="MurE/MurF_N"/>
</dbReference>
<gene>
    <name evidence="7" type="primary">murE</name>
    <name evidence="12" type="ORF">BWR60_29545</name>
</gene>
<dbReference type="NCBIfam" id="NF001124">
    <property type="entry name" value="PRK00139.1-2"/>
    <property type="match status" value="1"/>
</dbReference>
<evidence type="ECO:0000256" key="6">
    <source>
        <dbReference type="ARBA" id="ARBA00023316"/>
    </source>
</evidence>
<evidence type="ECO:0000259" key="9">
    <source>
        <dbReference type="Pfam" id="PF01225"/>
    </source>
</evidence>
<feature type="binding site" evidence="7">
    <location>
        <position position="372"/>
    </location>
    <ligand>
        <name>meso-2,6-diaminopimelate</name>
        <dbReference type="ChEBI" id="CHEBI:57791"/>
    </ligand>
</feature>
<keyword evidence="4 7" id="KW-0573">Peptidoglycan synthesis</keyword>
<feature type="binding site" evidence="7">
    <location>
        <begin position="99"/>
        <end position="105"/>
    </location>
    <ligand>
        <name>ATP</name>
        <dbReference type="ChEBI" id="CHEBI:30616"/>
    </ligand>
</feature>
<comment type="subcellular location">
    <subcellularLocation>
        <location evidence="7 8">Cytoplasm</location>
    </subcellularLocation>
</comment>
<evidence type="ECO:0000256" key="7">
    <source>
        <dbReference type="HAMAP-Rule" id="MF_00208"/>
    </source>
</evidence>
<comment type="caution">
    <text evidence="7">Lacks conserved residue(s) required for the propagation of feature annotation.</text>
</comment>
<dbReference type="InterPro" id="IPR036615">
    <property type="entry name" value="Mur_ligase_C_dom_sf"/>
</dbReference>
<dbReference type="NCBIfam" id="NF001126">
    <property type="entry name" value="PRK00139.1-4"/>
    <property type="match status" value="1"/>
</dbReference>
<dbReference type="GO" id="GO:0051301">
    <property type="term" value="P:cell division"/>
    <property type="evidence" value="ECO:0007669"/>
    <property type="project" value="UniProtKB-KW"/>
</dbReference>
<dbReference type="Gene3D" id="3.40.1390.10">
    <property type="entry name" value="MurE/MurF, N-terminal domain"/>
    <property type="match status" value="1"/>
</dbReference>
<evidence type="ECO:0000256" key="1">
    <source>
        <dbReference type="ARBA" id="ARBA00005898"/>
    </source>
</evidence>
<feature type="binding site" evidence="7">
    <location>
        <position position="168"/>
    </location>
    <ligand>
        <name>UDP-N-acetyl-alpha-D-muramoyl-L-alanyl-D-glutamate</name>
        <dbReference type="ChEBI" id="CHEBI:83900"/>
    </ligand>
</feature>
<comment type="cofactor">
    <cofactor evidence="7">
        <name>Mg(2+)</name>
        <dbReference type="ChEBI" id="CHEBI:18420"/>
    </cofactor>
</comment>
<keyword evidence="7" id="KW-0963">Cytoplasm</keyword>
<dbReference type="SUPFAM" id="SSF53623">
    <property type="entry name" value="MurD-like peptide ligases, catalytic domain"/>
    <property type="match status" value="1"/>
</dbReference>
<protein>
    <recommendedName>
        <fullName evidence="7">UDP-N-acetylmuramoyl-L-alanyl-D-glutamate--2,6-diaminopimelate ligase</fullName>
        <ecNumber evidence="7">6.3.2.13</ecNumber>
    </recommendedName>
    <alternativeName>
        <fullName evidence="7">Meso-A2pm-adding enzyme</fullName>
    </alternativeName>
    <alternativeName>
        <fullName evidence="7">Meso-diaminopimelate-adding enzyme</fullName>
    </alternativeName>
    <alternativeName>
        <fullName evidence="7">UDP-MurNAc-L-Ala-D-Glu:meso-diaminopimelate ligase</fullName>
    </alternativeName>
    <alternativeName>
        <fullName evidence="7">UDP-MurNAc-tripeptide synthetase</fullName>
    </alternativeName>
    <alternativeName>
        <fullName evidence="7">UDP-N-acetylmuramyl-tripeptide synthetase</fullName>
    </alternativeName>
</protein>
<dbReference type="InterPro" id="IPR005761">
    <property type="entry name" value="UDP-N-AcMur-Glu-dNH2Pim_ligase"/>
</dbReference>
<proteinExistence type="inferred from homology"/>
<dbReference type="GO" id="GO:0000287">
    <property type="term" value="F:magnesium ion binding"/>
    <property type="evidence" value="ECO:0007669"/>
    <property type="project" value="UniProtKB-UniRule"/>
</dbReference>
<dbReference type="GO" id="GO:0071555">
    <property type="term" value="P:cell wall organization"/>
    <property type="evidence" value="ECO:0007669"/>
    <property type="project" value="UniProtKB-KW"/>
</dbReference>
<evidence type="ECO:0000256" key="5">
    <source>
        <dbReference type="ARBA" id="ARBA00023306"/>
    </source>
</evidence>
<dbReference type="GO" id="GO:0005737">
    <property type="term" value="C:cytoplasm"/>
    <property type="evidence" value="ECO:0007669"/>
    <property type="project" value="UniProtKB-SubCell"/>
</dbReference>
<feature type="short sequence motif" description="Meso-diaminopimelate recognition motif" evidence="7">
    <location>
        <begin position="396"/>
        <end position="399"/>
    </location>
</feature>
<feature type="modified residue" description="N6-carboxylysine" evidence="7">
    <location>
        <position position="208"/>
    </location>
</feature>
<dbReference type="GO" id="GO:0008765">
    <property type="term" value="F:UDP-N-acetylmuramoylalanyl-D-glutamate-2,6-diaminopimelate ligase activity"/>
    <property type="evidence" value="ECO:0007669"/>
    <property type="project" value="UniProtKB-UniRule"/>
</dbReference>
<feature type="binding site" evidence="7">
    <location>
        <position position="176"/>
    </location>
    <ligand>
        <name>UDP-N-acetyl-alpha-D-muramoyl-L-alanyl-D-glutamate</name>
        <dbReference type="ChEBI" id="CHEBI:83900"/>
    </ligand>
</feature>
<keyword evidence="7 12" id="KW-0436">Ligase</keyword>
<keyword evidence="7" id="KW-0547">Nucleotide-binding</keyword>
<dbReference type="SUPFAM" id="SSF63418">
    <property type="entry name" value="MurE/MurF N-terminal domain"/>
    <property type="match status" value="1"/>
</dbReference>
<dbReference type="InterPro" id="IPR036565">
    <property type="entry name" value="Mur-like_cat_sf"/>
</dbReference>
<evidence type="ECO:0000256" key="2">
    <source>
        <dbReference type="ARBA" id="ARBA00022618"/>
    </source>
</evidence>
<dbReference type="GO" id="GO:0008360">
    <property type="term" value="P:regulation of cell shape"/>
    <property type="evidence" value="ECO:0007669"/>
    <property type="project" value="UniProtKB-KW"/>
</dbReference>
<comment type="caution">
    <text evidence="12">The sequence shown here is derived from an EMBL/GenBank/DDBJ whole genome shotgun (WGS) entry which is preliminary data.</text>
</comment>
<feature type="domain" description="Mur ligase central" evidence="11">
    <location>
        <begin position="97"/>
        <end position="299"/>
    </location>
</feature>
<evidence type="ECO:0000259" key="10">
    <source>
        <dbReference type="Pfam" id="PF02875"/>
    </source>
</evidence>
<evidence type="ECO:0000256" key="4">
    <source>
        <dbReference type="ARBA" id="ARBA00022984"/>
    </source>
</evidence>
<feature type="binding site" evidence="7">
    <location>
        <begin position="396"/>
        <end position="399"/>
    </location>
    <ligand>
        <name>meso-2,6-diaminopimelate</name>
        <dbReference type="ChEBI" id="CHEBI:57791"/>
    </ligand>
</feature>
<dbReference type="EMBL" id="NHON01000089">
    <property type="protein sequence ID" value="OWJ62787.1"/>
    <property type="molecule type" value="Genomic_DNA"/>
</dbReference>
<feature type="binding site" evidence="7">
    <location>
        <position position="448"/>
    </location>
    <ligand>
        <name>meso-2,6-diaminopimelate</name>
        <dbReference type="ChEBI" id="CHEBI:57791"/>
    </ligand>
</feature>
<comment type="function">
    <text evidence="7">Catalyzes the addition of meso-diaminopimelic acid to the nucleotide precursor UDP-N-acetylmuramoyl-L-alanyl-D-glutamate (UMAG) in the biosynthesis of bacterial cell-wall peptidoglycan.</text>
</comment>
<feature type="domain" description="Mur ligase N-terminal catalytic" evidence="9">
    <location>
        <begin position="13"/>
        <end position="87"/>
    </location>
</feature>
<comment type="catalytic activity">
    <reaction evidence="7">
        <text>UDP-N-acetyl-alpha-D-muramoyl-L-alanyl-D-glutamate + meso-2,6-diaminopimelate + ATP = UDP-N-acetyl-alpha-D-muramoyl-L-alanyl-gamma-D-glutamyl-meso-2,6-diaminopimelate + ADP + phosphate + H(+)</text>
        <dbReference type="Rhea" id="RHEA:23676"/>
        <dbReference type="ChEBI" id="CHEBI:15378"/>
        <dbReference type="ChEBI" id="CHEBI:30616"/>
        <dbReference type="ChEBI" id="CHEBI:43474"/>
        <dbReference type="ChEBI" id="CHEBI:57791"/>
        <dbReference type="ChEBI" id="CHEBI:83900"/>
        <dbReference type="ChEBI" id="CHEBI:83905"/>
        <dbReference type="ChEBI" id="CHEBI:456216"/>
        <dbReference type="EC" id="6.3.2.13"/>
    </reaction>
</comment>
<keyword evidence="3 7" id="KW-0133">Cell shape</keyword>
<keyword evidence="6 7" id="KW-0961">Cell wall biogenesis/degradation</keyword>
<dbReference type="Gene3D" id="3.40.1190.10">
    <property type="entry name" value="Mur-like, catalytic domain"/>
    <property type="match status" value="1"/>
</dbReference>
<dbReference type="PANTHER" id="PTHR23135">
    <property type="entry name" value="MUR LIGASE FAMILY MEMBER"/>
    <property type="match status" value="1"/>
</dbReference>
<name>A0A211ZCE5_9PROT</name>
<feature type="domain" description="Mur ligase C-terminal" evidence="10">
    <location>
        <begin position="322"/>
        <end position="446"/>
    </location>
</feature>
<dbReference type="STRING" id="1122125.GCA_000423185_04994"/>
<dbReference type="UniPathway" id="UPA00219"/>
<dbReference type="NCBIfam" id="TIGR01085">
    <property type="entry name" value="murE"/>
    <property type="match status" value="1"/>
</dbReference>
<feature type="binding site" evidence="7">
    <location>
        <position position="19"/>
    </location>
    <ligand>
        <name>UDP-N-acetyl-alpha-D-muramoyl-L-alanyl-D-glutamate</name>
        <dbReference type="ChEBI" id="CHEBI:83900"/>
    </ligand>
</feature>
<dbReference type="SUPFAM" id="SSF53244">
    <property type="entry name" value="MurD-like peptide ligases, peptide-binding domain"/>
    <property type="match status" value="1"/>
</dbReference>
<dbReference type="AlphaFoldDB" id="A0A211ZCE5"/>
<accession>A0A211ZCE5</accession>
<dbReference type="RefSeq" id="WP_088155784.1">
    <property type="nucleotide sequence ID" value="NZ_NHON01000089.1"/>
</dbReference>
<keyword evidence="7" id="KW-0067">ATP-binding</keyword>
<keyword evidence="13" id="KW-1185">Reference proteome</keyword>
<keyword evidence="2 7" id="KW-0132">Cell division</keyword>
<sequence>MSGGVSTLPAGLKGLTADSRAVRPGFLFAALPGARVDGRAFIADALAAGAAAILAPEGTVLPAGATAALITDANPRRRLALMAAEFYGRQPATIAAVTGTSGKTSTVNFARQLWTLLGHQAASVGTLGVMAPGRERYGSLTTPDPVALQAELADLAAAGVTKLAMEASSHGLDQFRLDGVRVTLAAFTNFTQDHLDYHATMAAYLAAKARLFDEVLQPGGTAVINADVPEAAGLVARTRAAGRTVLTLGRAGQEFRLDLAEPLPHGIDLRFTAGGRSYRAELPLVGGFQAYNVLTALALVVADGADLDTAAGLLERLKGIPGRVELVASHPNGAPVYVDYSHKPGALETVLNALRPHTHGALVVVFGCGGDRDRAKRPLMGEIAARLADRVIVTDDNPRSEDPAEIRRQVLAGCPGAAEIGDRAGAIRAAVQGLGPGDVLVVAGKGHETGQIIGDEIRPFDDAEQARAAVTELKNDPRWRRTP</sequence>
<comment type="pathway">
    <text evidence="7 8">Cell wall biogenesis; peptidoglycan biosynthesis.</text>
</comment>
<dbReference type="Pfam" id="PF02875">
    <property type="entry name" value="Mur_ligase_C"/>
    <property type="match status" value="1"/>
</dbReference>
<dbReference type="InterPro" id="IPR000713">
    <property type="entry name" value="Mur_ligase_N"/>
</dbReference>
<keyword evidence="5 7" id="KW-0131">Cell cycle</keyword>
<feature type="binding site" evidence="7">
    <location>
        <position position="174"/>
    </location>
    <ligand>
        <name>UDP-N-acetyl-alpha-D-muramoyl-L-alanyl-D-glutamate</name>
        <dbReference type="ChEBI" id="CHEBI:83900"/>
    </ligand>
</feature>
<dbReference type="HAMAP" id="MF_00208">
    <property type="entry name" value="MurE"/>
    <property type="match status" value="1"/>
</dbReference>
<comment type="PTM">
    <text evidence="7">Carboxylation is probably crucial for Mg(2+) binding and, consequently, for the gamma-phosphate positioning of ATP.</text>
</comment>
<evidence type="ECO:0000313" key="13">
    <source>
        <dbReference type="Proteomes" id="UP000196655"/>
    </source>
</evidence>
<dbReference type="Pfam" id="PF01225">
    <property type="entry name" value="Mur_ligase"/>
    <property type="match status" value="1"/>
</dbReference>
<organism evidence="12 13">
    <name type="scientific">Inquilinus limosus</name>
    <dbReference type="NCBI Taxonomy" id="171674"/>
    <lineage>
        <taxon>Bacteria</taxon>
        <taxon>Pseudomonadati</taxon>
        <taxon>Pseudomonadota</taxon>
        <taxon>Alphaproteobacteria</taxon>
        <taxon>Rhodospirillales</taxon>
        <taxon>Rhodospirillaceae</taxon>
        <taxon>Inquilinus</taxon>
    </lineage>
</organism>
<dbReference type="OrthoDB" id="9800958at2"/>
<dbReference type="InterPro" id="IPR013221">
    <property type="entry name" value="Mur_ligase_cen"/>
</dbReference>